<dbReference type="RefSeq" id="WP_246389636.1">
    <property type="nucleotide sequence ID" value="NZ_BAAAVZ010000003.1"/>
</dbReference>
<dbReference type="SMART" id="SM00966">
    <property type="entry name" value="SpoVT_AbrB"/>
    <property type="match status" value="1"/>
</dbReference>
<feature type="domain" description="SpoVT-AbrB" evidence="3">
    <location>
        <begin position="47"/>
        <end position="99"/>
    </location>
</feature>
<evidence type="ECO:0000256" key="2">
    <source>
        <dbReference type="SAM" id="MobiDB-lite"/>
    </source>
</evidence>
<comment type="caution">
    <text evidence="4">The sequence shown here is derived from an EMBL/GenBank/DDBJ whole genome shotgun (WGS) entry which is preliminary data.</text>
</comment>
<evidence type="ECO:0000313" key="4">
    <source>
        <dbReference type="EMBL" id="MBB4651772.1"/>
    </source>
</evidence>
<proteinExistence type="predicted"/>
<keyword evidence="1" id="KW-0238">DNA-binding</keyword>
<organism evidence="4 5">
    <name type="scientific">Aminobacter niigataensis</name>
    <dbReference type="NCBI Taxonomy" id="83265"/>
    <lineage>
        <taxon>Bacteria</taxon>
        <taxon>Pseudomonadati</taxon>
        <taxon>Pseudomonadota</taxon>
        <taxon>Alphaproteobacteria</taxon>
        <taxon>Hyphomicrobiales</taxon>
        <taxon>Phyllobacteriaceae</taxon>
        <taxon>Aminobacter</taxon>
    </lineage>
</organism>
<evidence type="ECO:0000259" key="3">
    <source>
        <dbReference type="PROSITE" id="PS51740"/>
    </source>
</evidence>
<keyword evidence="5" id="KW-1185">Reference proteome</keyword>
<dbReference type="NCBIfam" id="TIGR01439">
    <property type="entry name" value="lp_hng_hel_AbrB"/>
    <property type="match status" value="1"/>
</dbReference>
<dbReference type="EMBL" id="JACHOT010000005">
    <property type="protein sequence ID" value="MBB4651772.1"/>
    <property type="molecule type" value="Genomic_DNA"/>
</dbReference>
<dbReference type="Proteomes" id="UP000539538">
    <property type="component" value="Unassembled WGS sequence"/>
</dbReference>
<feature type="compositionally biased region" description="Basic and acidic residues" evidence="2">
    <location>
        <begin position="14"/>
        <end position="42"/>
    </location>
</feature>
<dbReference type="Gene3D" id="2.10.260.10">
    <property type="match status" value="1"/>
</dbReference>
<dbReference type="InterPro" id="IPR037914">
    <property type="entry name" value="SpoVT-AbrB_sf"/>
</dbReference>
<dbReference type="PROSITE" id="PS51740">
    <property type="entry name" value="SPOVT_ABRB"/>
    <property type="match status" value="1"/>
</dbReference>
<dbReference type="InterPro" id="IPR007159">
    <property type="entry name" value="SpoVT-AbrB_dom"/>
</dbReference>
<evidence type="ECO:0000256" key="1">
    <source>
        <dbReference type="PROSITE-ProRule" id="PRU01076"/>
    </source>
</evidence>
<reference evidence="4 5" key="1">
    <citation type="submission" date="2020-08" db="EMBL/GenBank/DDBJ databases">
        <title>Genomic Encyclopedia of Type Strains, Phase IV (KMG-IV): sequencing the most valuable type-strain genomes for metagenomic binning, comparative biology and taxonomic classification.</title>
        <authorList>
            <person name="Goeker M."/>
        </authorList>
    </citation>
    <scope>NUCLEOTIDE SEQUENCE [LARGE SCALE GENOMIC DNA]</scope>
    <source>
        <strain evidence="4 5">DSM 7050</strain>
    </source>
</reference>
<feature type="region of interest" description="Disordered" evidence="2">
    <location>
        <begin position="1"/>
        <end position="42"/>
    </location>
</feature>
<dbReference type="SUPFAM" id="SSF89447">
    <property type="entry name" value="AbrB/MazE/MraZ-like"/>
    <property type="match status" value="1"/>
</dbReference>
<name>A0ABR6L4N8_9HYPH</name>
<accession>A0ABR6L4N8</accession>
<dbReference type="Pfam" id="PF04014">
    <property type="entry name" value="MazE_antitoxin"/>
    <property type="match status" value="1"/>
</dbReference>
<evidence type="ECO:0000313" key="5">
    <source>
        <dbReference type="Proteomes" id="UP000539538"/>
    </source>
</evidence>
<protein>
    <submittedName>
        <fullName evidence="4">AbrB family looped-hinge helix DNA binding protein</fullName>
    </submittedName>
</protein>
<sequence>MAQSRFLPQIEVHAMTEPDTPKGFAEEPQKPHSSSIRDELLRKPPKFERLRVGDGGRVVIPAAMREEMGIKPGDDLVAHVEGGELKLISHQMALTRVQEEMAKYKKPGESVVDEFLAERRAMWGEE</sequence>
<gene>
    <name evidence="4" type="ORF">GGQ99_003545</name>
</gene>